<feature type="compositionally biased region" description="Basic and acidic residues" evidence="9">
    <location>
        <begin position="477"/>
        <end position="492"/>
    </location>
</feature>
<evidence type="ECO:0000256" key="5">
    <source>
        <dbReference type="ARBA" id="ARBA00023155"/>
    </source>
</evidence>
<organism evidence="11 12">
    <name type="scientific">Aristolochia fimbriata</name>
    <name type="common">White veined hardy Dutchman's pipe vine</name>
    <dbReference type="NCBI Taxonomy" id="158543"/>
    <lineage>
        <taxon>Eukaryota</taxon>
        <taxon>Viridiplantae</taxon>
        <taxon>Streptophyta</taxon>
        <taxon>Embryophyta</taxon>
        <taxon>Tracheophyta</taxon>
        <taxon>Spermatophyta</taxon>
        <taxon>Magnoliopsida</taxon>
        <taxon>Magnoliidae</taxon>
        <taxon>Piperales</taxon>
        <taxon>Aristolochiaceae</taxon>
        <taxon>Aristolochia</taxon>
    </lineage>
</organism>
<dbReference type="FunFam" id="1.10.10.60:FF:000117">
    <property type="entry name" value="BEL1-like homeodomain protein 9"/>
    <property type="match status" value="1"/>
</dbReference>
<evidence type="ECO:0000313" key="11">
    <source>
        <dbReference type="EMBL" id="KAG9444429.1"/>
    </source>
</evidence>
<dbReference type="Pfam" id="PF07526">
    <property type="entry name" value="POX"/>
    <property type="match status" value="1"/>
</dbReference>
<evidence type="ECO:0000256" key="4">
    <source>
        <dbReference type="ARBA" id="ARBA00023125"/>
    </source>
</evidence>
<dbReference type="Pfam" id="PF05920">
    <property type="entry name" value="Homeobox_KN"/>
    <property type="match status" value="1"/>
</dbReference>
<dbReference type="SMART" id="SM00389">
    <property type="entry name" value="HOX"/>
    <property type="match status" value="1"/>
</dbReference>
<proteinExistence type="inferred from homology"/>
<comment type="subcellular location">
    <subcellularLocation>
        <location evidence="1 8">Nucleus</location>
    </subcellularLocation>
</comment>
<evidence type="ECO:0000256" key="1">
    <source>
        <dbReference type="ARBA" id="ARBA00004123"/>
    </source>
</evidence>
<evidence type="ECO:0000256" key="6">
    <source>
        <dbReference type="ARBA" id="ARBA00023163"/>
    </source>
</evidence>
<evidence type="ECO:0000313" key="12">
    <source>
        <dbReference type="Proteomes" id="UP000825729"/>
    </source>
</evidence>
<evidence type="ECO:0000256" key="3">
    <source>
        <dbReference type="ARBA" id="ARBA00023015"/>
    </source>
</evidence>
<keyword evidence="5 8" id="KW-0371">Homeobox</keyword>
<dbReference type="GO" id="GO:0005634">
    <property type="term" value="C:nucleus"/>
    <property type="evidence" value="ECO:0007669"/>
    <property type="project" value="UniProtKB-SubCell"/>
</dbReference>
<dbReference type="InterPro" id="IPR050224">
    <property type="entry name" value="TALE_homeobox"/>
</dbReference>
<comment type="similarity">
    <text evidence="2">Belongs to the TALE/BELL homeobox family.</text>
</comment>
<comment type="caution">
    <text evidence="11">The sequence shown here is derived from an EMBL/GenBank/DDBJ whole genome shotgun (WGS) entry which is preliminary data.</text>
</comment>
<name>A0AAV7E890_ARIFI</name>
<evidence type="ECO:0000259" key="10">
    <source>
        <dbReference type="PROSITE" id="PS50071"/>
    </source>
</evidence>
<dbReference type="Proteomes" id="UP000825729">
    <property type="component" value="Unassembled WGS sequence"/>
</dbReference>
<evidence type="ECO:0000256" key="8">
    <source>
        <dbReference type="PROSITE-ProRule" id="PRU00108"/>
    </source>
</evidence>
<dbReference type="SMART" id="SM00574">
    <property type="entry name" value="POX"/>
    <property type="match status" value="1"/>
</dbReference>
<dbReference type="AlphaFoldDB" id="A0AAV7E890"/>
<feature type="compositionally biased region" description="Low complexity" evidence="9">
    <location>
        <begin position="647"/>
        <end position="657"/>
    </location>
</feature>
<dbReference type="Gene3D" id="1.10.10.60">
    <property type="entry name" value="Homeodomain-like"/>
    <property type="match status" value="1"/>
</dbReference>
<gene>
    <name evidence="11" type="ORF">H6P81_015769</name>
</gene>
<keyword evidence="7 8" id="KW-0539">Nucleus</keyword>
<evidence type="ECO:0000256" key="2">
    <source>
        <dbReference type="ARBA" id="ARBA00006454"/>
    </source>
</evidence>
<keyword evidence="12" id="KW-1185">Reference proteome</keyword>
<feature type="region of interest" description="Disordered" evidence="9">
    <location>
        <begin position="251"/>
        <end position="278"/>
    </location>
</feature>
<keyword evidence="6" id="KW-0804">Transcription</keyword>
<dbReference type="GO" id="GO:0003677">
    <property type="term" value="F:DNA binding"/>
    <property type="evidence" value="ECO:0007669"/>
    <property type="project" value="UniProtKB-UniRule"/>
</dbReference>
<feature type="domain" description="Homeobox" evidence="10">
    <location>
        <begin position="405"/>
        <end position="468"/>
    </location>
</feature>
<dbReference type="PROSITE" id="PS50071">
    <property type="entry name" value="HOMEOBOX_2"/>
    <property type="match status" value="1"/>
</dbReference>
<feature type="region of interest" description="Disordered" evidence="9">
    <location>
        <begin position="612"/>
        <end position="657"/>
    </location>
</feature>
<dbReference type="InterPro" id="IPR009057">
    <property type="entry name" value="Homeodomain-like_sf"/>
</dbReference>
<dbReference type="PANTHER" id="PTHR11850">
    <property type="entry name" value="HOMEOBOX PROTEIN TRANSCRIPTION FACTORS"/>
    <property type="match status" value="1"/>
</dbReference>
<dbReference type="InterPro" id="IPR008422">
    <property type="entry name" value="KN_HD"/>
</dbReference>
<feature type="region of interest" description="Disordered" evidence="9">
    <location>
        <begin position="58"/>
        <end position="91"/>
    </location>
</feature>
<dbReference type="GO" id="GO:0006355">
    <property type="term" value="P:regulation of DNA-templated transcription"/>
    <property type="evidence" value="ECO:0007669"/>
    <property type="project" value="InterPro"/>
</dbReference>
<protein>
    <recommendedName>
        <fullName evidence="10">Homeobox domain-containing protein</fullName>
    </recommendedName>
</protein>
<keyword evidence="4 8" id="KW-0238">DNA-binding</keyword>
<feature type="region of interest" description="Disordered" evidence="9">
    <location>
        <begin position="477"/>
        <end position="550"/>
    </location>
</feature>
<reference evidence="11 12" key="1">
    <citation type="submission" date="2021-07" db="EMBL/GenBank/DDBJ databases">
        <title>The Aristolochia fimbriata genome: insights into angiosperm evolution, floral development and chemical biosynthesis.</title>
        <authorList>
            <person name="Jiao Y."/>
        </authorList>
    </citation>
    <scope>NUCLEOTIDE SEQUENCE [LARGE SCALE GENOMIC DNA]</scope>
    <source>
        <strain evidence="11">IBCAS-2021</strain>
        <tissue evidence="11">Leaf</tissue>
    </source>
</reference>
<sequence>MATFYHGGSEIQAEGLQTLYLMNPGYVGYPDGHGGPTAAAAGATNMVFLNSAGNPLNPGNLGHAHHHHHQNPHFVGIPLPATGHAGSVPTWQDHNIRQQPAAAAAPQEISPVHGFISRLHWGSVDPSAASAAAHHAIQSPTAADVASHLGVRRAPPSVQQGLSLSLSPQQPAFAGYRSESEIQAAPPAISPGSGEDVRISRSTSSNSGVSNGITGIQSVLMGSKYLKAAQQLLDEVVNVGKGIRDEKAMKSNMKGQAKANKEVAAPENSGGETSTRRNVELTTAERQELQMKKAKLVSMLDEVEQRYRQYHHQMQLVVTSFEAAAGLGSAKTYTALALQTISKQFRCLRDAITGQIRATSKSLGEEESCYGGGKMGEGGSSSRLKFVDAHLRQQRALQQLGMIQHNAWRPQRGLPERSVSVLRAWLFEHFLHPYPKDSDKLMLAKQTGLTRSQVSNWFINARVRLWKPMVEEMYLEETKEQEQMNGGWDEKGGGGSKSEVNEEVSAASKSTSTAQDHNMSPTTVSRAQDADAADAPPPASINHQSSSCFPLNMATTSSEADMGISNTNIMFQDKEGGMMQQGHSKKPCRNTTNEFQIMMGEEDHQVVDLKPDQVSDDDDDDHHHHHHHELMTEERQPSRNGGYSLITSGGATTTHGSGAFGGGYHHLGDMGGRFDPEQFAPRFPAGNGAVSLTLGLPHCTDNLSTFSGTHHSFLSNQSMQMGRRLEMGGNEANDFCTINTTPTPTHSSNAAYDTLSLQSRKRFAAQLLPDFVA</sequence>
<feature type="region of interest" description="Disordered" evidence="9">
    <location>
        <begin position="173"/>
        <end position="208"/>
    </location>
</feature>
<dbReference type="EMBL" id="JAINDJ010000006">
    <property type="protein sequence ID" value="KAG9444429.1"/>
    <property type="molecule type" value="Genomic_DNA"/>
</dbReference>
<keyword evidence="3" id="KW-0805">Transcription regulation</keyword>
<evidence type="ECO:0000256" key="7">
    <source>
        <dbReference type="ARBA" id="ARBA00023242"/>
    </source>
</evidence>
<feature type="compositionally biased region" description="Polar residues" evidence="9">
    <location>
        <begin position="541"/>
        <end position="550"/>
    </location>
</feature>
<feature type="compositionally biased region" description="Polar residues" evidence="9">
    <location>
        <begin position="507"/>
        <end position="526"/>
    </location>
</feature>
<feature type="DNA-binding region" description="Homeobox" evidence="8">
    <location>
        <begin position="407"/>
        <end position="469"/>
    </location>
</feature>
<dbReference type="SUPFAM" id="SSF46689">
    <property type="entry name" value="Homeodomain-like"/>
    <property type="match status" value="1"/>
</dbReference>
<dbReference type="InterPro" id="IPR001356">
    <property type="entry name" value="HD"/>
</dbReference>
<dbReference type="InterPro" id="IPR006563">
    <property type="entry name" value="POX_dom"/>
</dbReference>
<evidence type="ECO:0000256" key="9">
    <source>
        <dbReference type="SAM" id="MobiDB-lite"/>
    </source>
</evidence>
<accession>A0AAV7E890</accession>
<dbReference type="CDD" id="cd00086">
    <property type="entry name" value="homeodomain"/>
    <property type="match status" value="1"/>
</dbReference>